<dbReference type="Pfam" id="PF11706">
    <property type="entry name" value="zf-CGNR"/>
    <property type="match status" value="1"/>
</dbReference>
<evidence type="ECO:0000256" key="1">
    <source>
        <dbReference type="SAM" id="MobiDB-lite"/>
    </source>
</evidence>
<dbReference type="SUPFAM" id="SSF160904">
    <property type="entry name" value="Jann2411-like"/>
    <property type="match status" value="1"/>
</dbReference>
<evidence type="ECO:0000259" key="2">
    <source>
        <dbReference type="Pfam" id="PF11706"/>
    </source>
</evidence>
<keyword evidence="4" id="KW-1185">Reference proteome</keyword>
<reference evidence="3" key="1">
    <citation type="journal article" date="2014" name="Int. J. Syst. Evol. Microbiol.">
        <title>Complete genome sequence of Corynebacterium casei LMG S-19264T (=DSM 44701T), isolated from a smear-ripened cheese.</title>
        <authorList>
            <consortium name="US DOE Joint Genome Institute (JGI-PGF)"/>
            <person name="Walter F."/>
            <person name="Albersmeier A."/>
            <person name="Kalinowski J."/>
            <person name="Ruckert C."/>
        </authorList>
    </citation>
    <scope>NUCLEOTIDE SEQUENCE</scope>
    <source>
        <strain evidence="3">JCM 3051</strain>
    </source>
</reference>
<dbReference type="RefSeq" id="WP_171106479.1">
    <property type="nucleotide sequence ID" value="NZ_BMPT01000016.1"/>
</dbReference>
<sequence length="187" mass="20301">MVFASDTAASLRSAVELVNSAEPPVTLTTVAELDAFFARHAYTGRHDGTADELRDVLALRPRLRTLLLADRDSAAGLVNEMLAEARAVPRLVRHPPEDWHVHAVPDDAPLATRILVETATAMIDVVREDEHSRLAVCADDGCGGVVLDLSRNRSRRYCSTTCSNRNAQAAHRARQADRSQAGEPVTA</sequence>
<dbReference type="InterPro" id="IPR023286">
    <property type="entry name" value="ABATE_dom_sf"/>
</dbReference>
<dbReference type="InterPro" id="IPR021005">
    <property type="entry name" value="Znf_CGNR"/>
</dbReference>
<feature type="region of interest" description="Disordered" evidence="1">
    <location>
        <begin position="164"/>
        <end position="187"/>
    </location>
</feature>
<dbReference type="InterPro" id="IPR010852">
    <property type="entry name" value="ABATE"/>
</dbReference>
<dbReference type="Pfam" id="PF07336">
    <property type="entry name" value="ABATE"/>
    <property type="match status" value="1"/>
</dbReference>
<accession>A0A8H9GPT2</accession>
<name>A0A8H9GPT2_9MICO</name>
<evidence type="ECO:0000313" key="3">
    <source>
        <dbReference type="EMBL" id="GGM36605.1"/>
    </source>
</evidence>
<dbReference type="EMBL" id="BMPT01000016">
    <property type="protein sequence ID" value="GGM36605.1"/>
    <property type="molecule type" value="Genomic_DNA"/>
</dbReference>
<reference evidence="3" key="2">
    <citation type="submission" date="2020-09" db="EMBL/GenBank/DDBJ databases">
        <authorList>
            <person name="Sun Q."/>
            <person name="Ohkuma M."/>
        </authorList>
    </citation>
    <scope>NUCLEOTIDE SEQUENCE</scope>
    <source>
        <strain evidence="3">JCM 3051</strain>
    </source>
</reference>
<dbReference type="PANTHER" id="PTHR35525">
    <property type="entry name" value="BLL6575 PROTEIN"/>
    <property type="match status" value="1"/>
</dbReference>
<protein>
    <recommendedName>
        <fullName evidence="2">Zinc finger CGNR domain-containing protein</fullName>
    </recommendedName>
</protein>
<dbReference type="AlphaFoldDB" id="A0A8H9GPT2"/>
<comment type="caution">
    <text evidence="3">The sequence shown here is derived from an EMBL/GenBank/DDBJ whole genome shotgun (WGS) entry which is preliminary data.</text>
</comment>
<dbReference type="PANTHER" id="PTHR35525:SF3">
    <property type="entry name" value="BLL6575 PROTEIN"/>
    <property type="match status" value="1"/>
</dbReference>
<dbReference type="Proteomes" id="UP000655589">
    <property type="component" value="Unassembled WGS sequence"/>
</dbReference>
<feature type="domain" description="Zinc finger CGNR" evidence="2">
    <location>
        <begin position="133"/>
        <end position="175"/>
    </location>
</feature>
<gene>
    <name evidence="3" type="ORF">GCM10010102_35010</name>
</gene>
<evidence type="ECO:0000313" key="4">
    <source>
        <dbReference type="Proteomes" id="UP000655589"/>
    </source>
</evidence>
<organism evidence="3 4">
    <name type="scientific">Promicromonospora citrea</name>
    <dbReference type="NCBI Taxonomy" id="43677"/>
    <lineage>
        <taxon>Bacteria</taxon>
        <taxon>Bacillati</taxon>
        <taxon>Actinomycetota</taxon>
        <taxon>Actinomycetes</taxon>
        <taxon>Micrococcales</taxon>
        <taxon>Promicromonosporaceae</taxon>
        <taxon>Promicromonospora</taxon>
    </lineage>
</organism>
<proteinExistence type="predicted"/>
<dbReference type="Gene3D" id="1.10.3300.10">
    <property type="entry name" value="Jann2411-like domain"/>
    <property type="match status" value="1"/>
</dbReference>